<evidence type="ECO:0000313" key="2">
    <source>
        <dbReference type="Proteomes" id="UP000033966"/>
    </source>
</evidence>
<dbReference type="AlphaFoldDB" id="A0A0G1L5J9"/>
<evidence type="ECO:0000313" key="1">
    <source>
        <dbReference type="EMBL" id="KKT91196.1"/>
    </source>
</evidence>
<dbReference type="Gene3D" id="2.40.30.10">
    <property type="entry name" value="Translation factors"/>
    <property type="match status" value="1"/>
</dbReference>
<comment type="caution">
    <text evidence="1">The sequence shown here is derived from an EMBL/GenBank/DDBJ whole genome shotgun (WGS) entry which is preliminary data.</text>
</comment>
<dbReference type="SUPFAM" id="SSF50447">
    <property type="entry name" value="Translation proteins"/>
    <property type="match status" value="1"/>
</dbReference>
<evidence type="ECO:0008006" key="3">
    <source>
        <dbReference type="Google" id="ProtNLM"/>
    </source>
</evidence>
<proteinExistence type="predicted"/>
<gene>
    <name evidence="1" type="ORF">UW92_C0016G0005</name>
</gene>
<dbReference type="Proteomes" id="UP000033966">
    <property type="component" value="Unassembled WGS sequence"/>
</dbReference>
<protein>
    <recommendedName>
        <fullName evidence="3">Translation elongation factor-like protein</fullName>
    </recommendedName>
</protein>
<organism evidence="1 2">
    <name type="scientific">Candidatus Jorgensenbacteria bacterium GW2011_GWA2_45_13</name>
    <dbReference type="NCBI Taxonomy" id="1618662"/>
    <lineage>
        <taxon>Bacteria</taxon>
        <taxon>Candidatus Joergenseniibacteriota</taxon>
    </lineage>
</organism>
<dbReference type="InterPro" id="IPR009000">
    <property type="entry name" value="Transl_B-barrel_sf"/>
</dbReference>
<reference evidence="1 2" key="1">
    <citation type="journal article" date="2015" name="Nature">
        <title>rRNA introns, odd ribosomes, and small enigmatic genomes across a large radiation of phyla.</title>
        <authorList>
            <person name="Brown C.T."/>
            <person name="Hug L.A."/>
            <person name="Thomas B.C."/>
            <person name="Sharon I."/>
            <person name="Castelle C.J."/>
            <person name="Singh A."/>
            <person name="Wilkins M.J."/>
            <person name="Williams K.H."/>
            <person name="Banfield J.F."/>
        </authorList>
    </citation>
    <scope>NUCLEOTIDE SEQUENCE [LARGE SCALE GENOMIC DNA]</scope>
</reference>
<name>A0A0G1L5J9_9BACT</name>
<accession>A0A0G1L5J9</accession>
<dbReference type="EMBL" id="LCKF01000016">
    <property type="protein sequence ID" value="KKT91196.1"/>
    <property type="molecule type" value="Genomic_DNA"/>
</dbReference>
<sequence>MGFFSKKPKKSKPIGAVTHYYGGLSVAIVKFTTTVEVGARLHFKGATTDFTEAIKSIQYDHADIPKAKKGQEVGIKVKNKVREGDQVYIVE</sequence>